<sequence>MTRPALGKGATTLRPDRRRRDDDQATPDKLVQVQAARASRWERRRSLKKFTGLRRIRTCGSSTTSESGVTLGVITNPNGSRSAAYGGLTTCGSVWSCPVCAAKIATRRADDLATVMRTVDDLGGSAFLLTLTMRHTRGDRLGLSRPERTRRTELEDRAWRRDLARQAGDDVDEVTATREDDELAALDASEGCWDVLSYAWRSVTSGAMWKQDTERFGGLLGWARAVEVTHSVNGWHVHVHVLLCFREQVSADLARAALGPRMFGRWSRALERRGFSASPEHGWDLRRAQLGDGDLADYFTKMAHEVTSGHRKEGQRHGGRTPMQLLGDTAETYEAGDMARWWEWEAASDGRRQLTWSTGRRDLRALAGLTQEASDEEIAAEDQDADERIAIPRNAWAAMVASRQENALLSATERDGLDGARAWLNSHGMSWCAANPADCRPTRLAGPGRVRIARLLAPTGGHREEPALSRASAGA</sequence>
<gene>
    <name evidence="2" type="ORF">WCD74_22895</name>
</gene>
<dbReference type="EMBL" id="JBBEGN010000014">
    <property type="protein sequence ID" value="MEJ2870628.1"/>
    <property type="molecule type" value="Genomic_DNA"/>
</dbReference>
<dbReference type="RefSeq" id="WP_337697196.1">
    <property type="nucleotide sequence ID" value="NZ_JBBEGN010000014.1"/>
</dbReference>
<reference evidence="2 3" key="1">
    <citation type="submission" date="2024-03" db="EMBL/GenBank/DDBJ databases">
        <title>Actinomycetospora sp. OC33-EN08, a novel actinomycete isolated from wild orchid (Aerides multiflora).</title>
        <authorList>
            <person name="Suriyachadkun C."/>
        </authorList>
    </citation>
    <scope>NUCLEOTIDE SEQUENCE [LARGE SCALE GENOMIC DNA]</scope>
    <source>
        <strain evidence="2 3">OC33-EN08</strain>
    </source>
</reference>
<name>A0ABU8MUK9_9PSEU</name>
<evidence type="ECO:0000256" key="1">
    <source>
        <dbReference type="SAM" id="MobiDB-lite"/>
    </source>
</evidence>
<organism evidence="2 3">
    <name type="scientific">Actinomycetospora aurantiaca</name>
    <dbReference type="NCBI Taxonomy" id="3129233"/>
    <lineage>
        <taxon>Bacteria</taxon>
        <taxon>Bacillati</taxon>
        <taxon>Actinomycetota</taxon>
        <taxon>Actinomycetes</taxon>
        <taxon>Pseudonocardiales</taxon>
        <taxon>Pseudonocardiaceae</taxon>
        <taxon>Actinomycetospora</taxon>
    </lineage>
</organism>
<evidence type="ECO:0008006" key="4">
    <source>
        <dbReference type="Google" id="ProtNLM"/>
    </source>
</evidence>
<feature type="region of interest" description="Disordered" evidence="1">
    <location>
        <begin position="1"/>
        <end position="25"/>
    </location>
</feature>
<protein>
    <recommendedName>
        <fullName evidence="4">Replication protein</fullName>
    </recommendedName>
</protein>
<dbReference type="Proteomes" id="UP001385809">
    <property type="component" value="Unassembled WGS sequence"/>
</dbReference>
<evidence type="ECO:0000313" key="2">
    <source>
        <dbReference type="EMBL" id="MEJ2870628.1"/>
    </source>
</evidence>
<proteinExistence type="predicted"/>
<feature type="compositionally biased region" description="Basic and acidic residues" evidence="1">
    <location>
        <begin position="14"/>
        <end position="23"/>
    </location>
</feature>
<accession>A0ABU8MUK9</accession>
<evidence type="ECO:0000313" key="3">
    <source>
        <dbReference type="Proteomes" id="UP001385809"/>
    </source>
</evidence>
<comment type="caution">
    <text evidence="2">The sequence shown here is derived from an EMBL/GenBank/DDBJ whole genome shotgun (WGS) entry which is preliminary data.</text>
</comment>
<keyword evidence="3" id="KW-1185">Reference proteome</keyword>